<dbReference type="EMBL" id="KZ821469">
    <property type="protein sequence ID" value="PYH32275.1"/>
    <property type="molecule type" value="Genomic_DNA"/>
</dbReference>
<dbReference type="RefSeq" id="XP_025477753.1">
    <property type="nucleotide sequence ID" value="XM_025617906.1"/>
</dbReference>
<gene>
    <name evidence="1" type="ORF">BO87DRAFT_114889</name>
</gene>
<accession>A0A318YCW5</accession>
<dbReference type="Proteomes" id="UP000247647">
    <property type="component" value="Unassembled WGS sequence"/>
</dbReference>
<dbReference type="GeneID" id="37120362"/>
<reference evidence="1" key="1">
    <citation type="submission" date="2016-12" db="EMBL/GenBank/DDBJ databases">
        <title>The genomes of Aspergillus section Nigri reveals drivers in fungal speciation.</title>
        <authorList>
            <consortium name="DOE Joint Genome Institute"/>
            <person name="Vesth T.C."/>
            <person name="Nybo J."/>
            <person name="Theobald S."/>
            <person name="Brandl J."/>
            <person name="Frisvad J.C."/>
            <person name="Nielsen K.F."/>
            <person name="Lyhne E.K."/>
            <person name="Kogle M.E."/>
            <person name="Kuo A."/>
            <person name="Riley R."/>
            <person name="Clum A."/>
            <person name="Nolan M."/>
            <person name="Lipzen A."/>
            <person name="Salamov A."/>
            <person name="Henrissat B."/>
            <person name="Wiebenga A."/>
            <person name="De Vries R.P."/>
            <person name="Grigoriev I.V."/>
            <person name="Mortensen U.H."/>
            <person name="Andersen M.R."/>
            <person name="Baker S.E."/>
        </authorList>
    </citation>
    <scope>NUCLEOTIDE SEQUENCE [LARGE SCALE GENOMIC DNA]</scope>
    <source>
        <strain evidence="1">CBS 115656</strain>
    </source>
</reference>
<name>A0A318YCW5_ASPNB</name>
<sequence length="125" mass="14037">MFVDHLLMVPGLFFGLDRGFLCLNDAWCDRWSREGEQEPDVGAGFCGRQKKPPRHASMLCRLWPYMVDARIVQVCLGLVPLLPLSGAVAAVAETLRDSRRVLVQHFIFPSISPCSRSQPCQPTRP</sequence>
<evidence type="ECO:0000313" key="1">
    <source>
        <dbReference type="EMBL" id="PYH32275.1"/>
    </source>
</evidence>
<organism evidence="1 2">
    <name type="scientific">Aspergillus neoniger (strain CBS 115656)</name>
    <dbReference type="NCBI Taxonomy" id="1448310"/>
    <lineage>
        <taxon>Eukaryota</taxon>
        <taxon>Fungi</taxon>
        <taxon>Dikarya</taxon>
        <taxon>Ascomycota</taxon>
        <taxon>Pezizomycotina</taxon>
        <taxon>Eurotiomycetes</taxon>
        <taxon>Eurotiomycetidae</taxon>
        <taxon>Eurotiales</taxon>
        <taxon>Aspergillaceae</taxon>
        <taxon>Aspergillus</taxon>
        <taxon>Aspergillus subgen. Circumdati</taxon>
    </lineage>
</organism>
<dbReference type="AlphaFoldDB" id="A0A318YCW5"/>
<keyword evidence="2" id="KW-1185">Reference proteome</keyword>
<proteinExistence type="predicted"/>
<evidence type="ECO:0000313" key="2">
    <source>
        <dbReference type="Proteomes" id="UP000247647"/>
    </source>
</evidence>
<protein>
    <submittedName>
        <fullName evidence="1">Uncharacterized protein</fullName>
    </submittedName>
</protein>